<name>A0A0G0PYX9_9BACT</name>
<keyword evidence="4 6" id="KW-0689">Ribosomal protein</keyword>
<dbReference type="PROSITE" id="PS00050">
    <property type="entry name" value="RIBOSOMAL_L23"/>
    <property type="match status" value="1"/>
</dbReference>
<dbReference type="Gene3D" id="3.30.70.330">
    <property type="match status" value="1"/>
</dbReference>
<dbReference type="SUPFAM" id="SSF54189">
    <property type="entry name" value="Ribosomal proteins S24e, L23 and L15e"/>
    <property type="match status" value="1"/>
</dbReference>
<dbReference type="InterPro" id="IPR013025">
    <property type="entry name" value="Ribosomal_uL23-like"/>
</dbReference>
<dbReference type="GO" id="GO:0006412">
    <property type="term" value="P:translation"/>
    <property type="evidence" value="ECO:0007669"/>
    <property type="project" value="UniProtKB-UniRule"/>
</dbReference>
<dbReference type="HAMAP" id="MF_01369_B">
    <property type="entry name" value="Ribosomal_uL23_B"/>
    <property type="match status" value="1"/>
</dbReference>
<dbReference type="InterPro" id="IPR012678">
    <property type="entry name" value="Ribosomal_uL23/eL15/eS24_sf"/>
</dbReference>
<evidence type="ECO:0000256" key="5">
    <source>
        <dbReference type="ARBA" id="ARBA00023274"/>
    </source>
</evidence>
<keyword evidence="2 6" id="KW-0699">rRNA-binding</keyword>
<dbReference type="InterPro" id="IPR001014">
    <property type="entry name" value="Ribosomal_uL23_CS"/>
</dbReference>
<evidence type="ECO:0000256" key="2">
    <source>
        <dbReference type="ARBA" id="ARBA00022730"/>
    </source>
</evidence>
<evidence type="ECO:0000256" key="1">
    <source>
        <dbReference type="ARBA" id="ARBA00006700"/>
    </source>
</evidence>
<dbReference type="GO" id="GO:0003735">
    <property type="term" value="F:structural constituent of ribosome"/>
    <property type="evidence" value="ECO:0007669"/>
    <property type="project" value="InterPro"/>
</dbReference>
<dbReference type="InterPro" id="IPR012677">
    <property type="entry name" value="Nucleotide-bd_a/b_plait_sf"/>
</dbReference>
<protein>
    <recommendedName>
        <fullName evidence="6">Large ribosomal subunit protein uL23</fullName>
    </recommendedName>
</protein>
<evidence type="ECO:0000313" key="9">
    <source>
        <dbReference type="Proteomes" id="UP000034793"/>
    </source>
</evidence>
<comment type="function">
    <text evidence="6">One of the early assembly proteins it binds 23S rRNA. One of the proteins that surrounds the polypeptide exit tunnel on the outside of the ribosome. Forms the main docking site for trigger factor binding to the ribosome.</text>
</comment>
<keyword evidence="5 6" id="KW-0687">Ribonucleoprotein</keyword>
<comment type="similarity">
    <text evidence="1 6 7">Belongs to the universal ribosomal protein uL23 family.</text>
</comment>
<dbReference type="GO" id="GO:1990904">
    <property type="term" value="C:ribonucleoprotein complex"/>
    <property type="evidence" value="ECO:0007669"/>
    <property type="project" value="UniProtKB-KW"/>
</dbReference>
<organism evidence="8 9">
    <name type="scientific">Candidatus Woesebacteria bacterium GW2011_GWA1_39_8</name>
    <dbReference type="NCBI Taxonomy" id="1618552"/>
    <lineage>
        <taxon>Bacteria</taxon>
        <taxon>Candidatus Woeseibacteriota</taxon>
    </lineage>
</organism>
<comment type="subunit">
    <text evidence="6">Part of the 50S ribosomal subunit. Contacts protein L29, and trigger factor when it is bound to the ribosome.</text>
</comment>
<dbReference type="Proteomes" id="UP000034793">
    <property type="component" value="Unassembled WGS sequence"/>
</dbReference>
<evidence type="ECO:0000256" key="4">
    <source>
        <dbReference type="ARBA" id="ARBA00022980"/>
    </source>
</evidence>
<comment type="caution">
    <text evidence="8">The sequence shown here is derived from an EMBL/GenBank/DDBJ whole genome shotgun (WGS) entry which is preliminary data.</text>
</comment>
<dbReference type="Pfam" id="PF00276">
    <property type="entry name" value="Ribosomal_L23"/>
    <property type="match status" value="1"/>
</dbReference>
<dbReference type="GO" id="GO:0019843">
    <property type="term" value="F:rRNA binding"/>
    <property type="evidence" value="ECO:0007669"/>
    <property type="project" value="UniProtKB-UniRule"/>
</dbReference>
<proteinExistence type="inferred from homology"/>
<dbReference type="EMBL" id="LBXL01000009">
    <property type="protein sequence ID" value="KKR30291.1"/>
    <property type="molecule type" value="Genomic_DNA"/>
</dbReference>
<dbReference type="GO" id="GO:0005840">
    <property type="term" value="C:ribosome"/>
    <property type="evidence" value="ECO:0007669"/>
    <property type="project" value="UniProtKB-KW"/>
</dbReference>
<dbReference type="AlphaFoldDB" id="A0A0G0PYX9"/>
<evidence type="ECO:0000313" key="8">
    <source>
        <dbReference type="EMBL" id="KKR30291.1"/>
    </source>
</evidence>
<keyword evidence="3 6" id="KW-0694">RNA-binding</keyword>
<evidence type="ECO:0000256" key="3">
    <source>
        <dbReference type="ARBA" id="ARBA00022884"/>
    </source>
</evidence>
<gene>
    <name evidence="6" type="primary">rplW</name>
    <name evidence="8" type="ORF">UT61_C0009G0024</name>
</gene>
<evidence type="ECO:0000256" key="6">
    <source>
        <dbReference type="HAMAP-Rule" id="MF_01369"/>
    </source>
</evidence>
<sequence>MNKLEPILTEKTLKLAEEGKYTFRVGLGLNKFQIKKLIEDVFGVHAVSVRTVKESGERKRTQRGTKRVILPEKKAIVTLKEKEKIDLFETKKKK</sequence>
<reference evidence="8 9" key="1">
    <citation type="journal article" date="2015" name="Nature">
        <title>rRNA introns, odd ribosomes, and small enigmatic genomes across a large radiation of phyla.</title>
        <authorList>
            <person name="Brown C.T."/>
            <person name="Hug L.A."/>
            <person name="Thomas B.C."/>
            <person name="Sharon I."/>
            <person name="Castelle C.J."/>
            <person name="Singh A."/>
            <person name="Wilkins M.J."/>
            <person name="Williams K.H."/>
            <person name="Banfield J.F."/>
        </authorList>
    </citation>
    <scope>NUCLEOTIDE SEQUENCE [LARGE SCALE GENOMIC DNA]</scope>
</reference>
<accession>A0A0G0PYX9</accession>
<evidence type="ECO:0000256" key="7">
    <source>
        <dbReference type="RuleBase" id="RU003934"/>
    </source>
</evidence>